<comment type="caution">
    <text evidence="2">The sequence shown here is derived from an EMBL/GenBank/DDBJ whole genome shotgun (WGS) entry which is preliminary data.</text>
</comment>
<evidence type="ECO:0000313" key="2">
    <source>
        <dbReference type="EMBL" id="PLW55912.1"/>
    </source>
</evidence>
<gene>
    <name evidence="2" type="ORF">PCANC_02215</name>
</gene>
<reference evidence="2 3" key="1">
    <citation type="submission" date="2017-11" db="EMBL/GenBank/DDBJ databases">
        <title>De novo assembly and phasing of dikaryotic genomes from two isolates of Puccinia coronata f. sp. avenae, the causal agent of oat crown rust.</title>
        <authorList>
            <person name="Miller M.E."/>
            <person name="Zhang Y."/>
            <person name="Omidvar V."/>
            <person name="Sperschneider J."/>
            <person name="Schwessinger B."/>
            <person name="Raley C."/>
            <person name="Palmer J.M."/>
            <person name="Garnica D."/>
            <person name="Upadhyaya N."/>
            <person name="Rathjen J."/>
            <person name="Taylor J.M."/>
            <person name="Park R.F."/>
            <person name="Dodds P.N."/>
            <person name="Hirsch C.D."/>
            <person name="Kianian S.F."/>
            <person name="Figueroa M."/>
        </authorList>
    </citation>
    <scope>NUCLEOTIDE SEQUENCE [LARGE SCALE GENOMIC DNA]</scope>
    <source>
        <strain evidence="2">12NC29</strain>
    </source>
</reference>
<keyword evidence="3" id="KW-1185">Reference proteome</keyword>
<feature type="region of interest" description="Disordered" evidence="1">
    <location>
        <begin position="51"/>
        <end position="124"/>
    </location>
</feature>
<evidence type="ECO:0000313" key="3">
    <source>
        <dbReference type="Proteomes" id="UP000235388"/>
    </source>
</evidence>
<organism evidence="2 3">
    <name type="scientific">Puccinia coronata f. sp. avenae</name>
    <dbReference type="NCBI Taxonomy" id="200324"/>
    <lineage>
        <taxon>Eukaryota</taxon>
        <taxon>Fungi</taxon>
        <taxon>Dikarya</taxon>
        <taxon>Basidiomycota</taxon>
        <taxon>Pucciniomycotina</taxon>
        <taxon>Pucciniomycetes</taxon>
        <taxon>Pucciniales</taxon>
        <taxon>Pucciniaceae</taxon>
        <taxon>Puccinia</taxon>
    </lineage>
</organism>
<feature type="compositionally biased region" description="Polar residues" evidence="1">
    <location>
        <begin position="170"/>
        <end position="181"/>
    </location>
</feature>
<feature type="compositionally biased region" description="Low complexity" evidence="1">
    <location>
        <begin position="86"/>
        <end position="96"/>
    </location>
</feature>
<protein>
    <submittedName>
        <fullName evidence="2">Uncharacterized protein</fullName>
    </submittedName>
</protein>
<dbReference type="EMBL" id="PGCJ01000027">
    <property type="protein sequence ID" value="PLW55912.1"/>
    <property type="molecule type" value="Genomic_DNA"/>
</dbReference>
<dbReference type="AlphaFoldDB" id="A0A2N5W154"/>
<feature type="region of interest" description="Disordered" evidence="1">
    <location>
        <begin position="166"/>
        <end position="208"/>
    </location>
</feature>
<feature type="compositionally biased region" description="Polar residues" evidence="1">
    <location>
        <begin position="74"/>
        <end position="85"/>
    </location>
</feature>
<proteinExistence type="predicted"/>
<accession>A0A2N5W154</accession>
<feature type="compositionally biased region" description="Low complexity" evidence="1">
    <location>
        <begin position="183"/>
        <end position="199"/>
    </location>
</feature>
<dbReference type="Proteomes" id="UP000235388">
    <property type="component" value="Unassembled WGS sequence"/>
</dbReference>
<dbReference type="STRING" id="200324.A0A2N5W154"/>
<sequence>MNRKDIVRMGSPLRHVTHLGPAFSPSLYASIHASLFHSSLGLSAPRSNKVPGPLVSPTNQSVLIGLPTPRRTAWGSTRSVPTTIFSPSSGHTSPSSNYGNRQQSAHHSRKTSLASSAGPSAVSHRRNSLIFTPGTSSSLSTFPNHHYNLASLASPITIPSLSGPVEGGSIASSSHDSNGQPGSHFSSMFSCVSSPASPSNIPKGLAQN</sequence>
<name>A0A2N5W154_9BASI</name>
<evidence type="ECO:0000256" key="1">
    <source>
        <dbReference type="SAM" id="MobiDB-lite"/>
    </source>
</evidence>